<sequence length="387" mass="42134">MSKESVQSIVFVGGGPASGMAARHILSSPNFDTSKHKVTFITPRSHYVHLIGVLRPLVTTEGDFHTRIFMPYDDTFLKGKGELKIGKVASIVEGPEKGEAVGEVVLESGERVSYDVLVLATGYAWQGPSDLPLDLRGASDHLKSWREKIEQAKSIVLIGGGAAGIEFSGEIKHYYPEKTVTIVHRGKQLLNDLYPEWWRNQVVDKTRSMGIDVLLQDQLESVETSSEGTVTTKKGQVIAADLVVPMWGGKPNTEFIGASLGSDVLTTNGQVKVTPTLQVVGHPRIFAGGDIIDRREYKLGTKAQAHGRVLGPNVLNLVLNRPGATLRQYGGVPDGVTITYGTANSITLLGIFGGLSFGNWLGWLTKKPKDLLTELYRRRFSLGFAKL</sequence>
<dbReference type="SUPFAM" id="SSF51905">
    <property type="entry name" value="FAD/NAD(P)-binding domain"/>
    <property type="match status" value="1"/>
</dbReference>
<dbReference type="EMBL" id="ML210349">
    <property type="protein sequence ID" value="TFK19271.1"/>
    <property type="molecule type" value="Genomic_DNA"/>
</dbReference>
<reference evidence="6 7" key="1">
    <citation type="journal article" date="2019" name="Nat. Ecol. Evol.">
        <title>Megaphylogeny resolves global patterns of mushroom evolution.</title>
        <authorList>
            <person name="Varga T."/>
            <person name="Krizsan K."/>
            <person name="Foldi C."/>
            <person name="Dima B."/>
            <person name="Sanchez-Garcia M."/>
            <person name="Sanchez-Ramirez S."/>
            <person name="Szollosi G.J."/>
            <person name="Szarkandi J.G."/>
            <person name="Papp V."/>
            <person name="Albert L."/>
            <person name="Andreopoulos W."/>
            <person name="Angelini C."/>
            <person name="Antonin V."/>
            <person name="Barry K.W."/>
            <person name="Bougher N.L."/>
            <person name="Buchanan P."/>
            <person name="Buyck B."/>
            <person name="Bense V."/>
            <person name="Catcheside P."/>
            <person name="Chovatia M."/>
            <person name="Cooper J."/>
            <person name="Damon W."/>
            <person name="Desjardin D."/>
            <person name="Finy P."/>
            <person name="Geml J."/>
            <person name="Haridas S."/>
            <person name="Hughes K."/>
            <person name="Justo A."/>
            <person name="Karasinski D."/>
            <person name="Kautmanova I."/>
            <person name="Kiss B."/>
            <person name="Kocsube S."/>
            <person name="Kotiranta H."/>
            <person name="LaButti K.M."/>
            <person name="Lechner B.E."/>
            <person name="Liimatainen K."/>
            <person name="Lipzen A."/>
            <person name="Lukacs Z."/>
            <person name="Mihaltcheva S."/>
            <person name="Morgado L.N."/>
            <person name="Niskanen T."/>
            <person name="Noordeloos M.E."/>
            <person name="Ohm R.A."/>
            <person name="Ortiz-Santana B."/>
            <person name="Ovrebo C."/>
            <person name="Racz N."/>
            <person name="Riley R."/>
            <person name="Savchenko A."/>
            <person name="Shiryaev A."/>
            <person name="Soop K."/>
            <person name="Spirin V."/>
            <person name="Szebenyi C."/>
            <person name="Tomsovsky M."/>
            <person name="Tulloss R.E."/>
            <person name="Uehling J."/>
            <person name="Grigoriev I.V."/>
            <person name="Vagvolgyi C."/>
            <person name="Papp T."/>
            <person name="Martin F.M."/>
            <person name="Miettinen O."/>
            <person name="Hibbett D.S."/>
            <person name="Nagy L.G."/>
        </authorList>
    </citation>
    <scope>NUCLEOTIDE SEQUENCE [LARGE SCALE GENOMIC DNA]</scope>
    <source>
        <strain evidence="6 7">CBS 121175</strain>
    </source>
</reference>
<evidence type="ECO:0000256" key="3">
    <source>
        <dbReference type="ARBA" id="ARBA00022827"/>
    </source>
</evidence>
<dbReference type="PANTHER" id="PTHR43735">
    <property type="entry name" value="APOPTOSIS-INDUCING FACTOR 1"/>
    <property type="match status" value="1"/>
</dbReference>
<comment type="similarity">
    <text evidence="1">Belongs to the FAD-dependent oxidoreductase family.</text>
</comment>
<dbReference type="PRINTS" id="PR00469">
    <property type="entry name" value="PNDRDTASEII"/>
</dbReference>
<feature type="domain" description="FAD/NAD(P)-binding" evidence="5">
    <location>
        <begin position="8"/>
        <end position="307"/>
    </location>
</feature>
<dbReference type="Pfam" id="PF07992">
    <property type="entry name" value="Pyr_redox_2"/>
    <property type="match status" value="1"/>
</dbReference>
<gene>
    <name evidence="6" type="ORF">FA15DRAFT_674574</name>
</gene>
<evidence type="ECO:0000259" key="5">
    <source>
        <dbReference type="Pfam" id="PF07992"/>
    </source>
</evidence>
<organism evidence="6 7">
    <name type="scientific">Coprinopsis marcescibilis</name>
    <name type="common">Agaric fungus</name>
    <name type="synonym">Psathyrella marcescibilis</name>
    <dbReference type="NCBI Taxonomy" id="230819"/>
    <lineage>
        <taxon>Eukaryota</taxon>
        <taxon>Fungi</taxon>
        <taxon>Dikarya</taxon>
        <taxon>Basidiomycota</taxon>
        <taxon>Agaricomycotina</taxon>
        <taxon>Agaricomycetes</taxon>
        <taxon>Agaricomycetidae</taxon>
        <taxon>Agaricales</taxon>
        <taxon>Agaricineae</taxon>
        <taxon>Psathyrellaceae</taxon>
        <taxon>Coprinopsis</taxon>
    </lineage>
</organism>
<dbReference type="OrthoDB" id="202203at2759"/>
<dbReference type="GO" id="GO:0005737">
    <property type="term" value="C:cytoplasm"/>
    <property type="evidence" value="ECO:0007669"/>
    <property type="project" value="TreeGrafter"/>
</dbReference>
<name>A0A5C3KGM6_COPMA</name>
<dbReference type="InterPro" id="IPR036188">
    <property type="entry name" value="FAD/NAD-bd_sf"/>
</dbReference>
<dbReference type="PRINTS" id="PR00368">
    <property type="entry name" value="FADPNR"/>
</dbReference>
<evidence type="ECO:0000256" key="4">
    <source>
        <dbReference type="ARBA" id="ARBA00023002"/>
    </source>
</evidence>
<accession>A0A5C3KGM6</accession>
<proteinExistence type="inferred from homology"/>
<evidence type="ECO:0000256" key="2">
    <source>
        <dbReference type="ARBA" id="ARBA00022630"/>
    </source>
</evidence>
<dbReference type="STRING" id="230819.A0A5C3KGM6"/>
<keyword evidence="7" id="KW-1185">Reference proteome</keyword>
<dbReference type="Gene3D" id="3.50.50.100">
    <property type="match status" value="1"/>
</dbReference>
<keyword evidence="3" id="KW-0274">FAD</keyword>
<keyword evidence="2" id="KW-0285">Flavoprotein</keyword>
<keyword evidence="4" id="KW-0560">Oxidoreductase</keyword>
<dbReference type="Proteomes" id="UP000307440">
    <property type="component" value="Unassembled WGS sequence"/>
</dbReference>
<dbReference type="PANTHER" id="PTHR43735:SF3">
    <property type="entry name" value="FERROPTOSIS SUPPRESSOR PROTEIN 1"/>
    <property type="match status" value="1"/>
</dbReference>
<protein>
    <submittedName>
        <fullName evidence="6">FAD/NAD(P)-binding domain-containing protein</fullName>
    </submittedName>
</protein>
<dbReference type="GO" id="GO:0050660">
    <property type="term" value="F:flavin adenine dinucleotide binding"/>
    <property type="evidence" value="ECO:0007669"/>
    <property type="project" value="TreeGrafter"/>
</dbReference>
<evidence type="ECO:0000313" key="6">
    <source>
        <dbReference type="EMBL" id="TFK19271.1"/>
    </source>
</evidence>
<evidence type="ECO:0000313" key="7">
    <source>
        <dbReference type="Proteomes" id="UP000307440"/>
    </source>
</evidence>
<dbReference type="GO" id="GO:0004174">
    <property type="term" value="F:electron-transferring-flavoprotein dehydrogenase activity"/>
    <property type="evidence" value="ECO:0007669"/>
    <property type="project" value="TreeGrafter"/>
</dbReference>
<evidence type="ECO:0000256" key="1">
    <source>
        <dbReference type="ARBA" id="ARBA00006442"/>
    </source>
</evidence>
<dbReference type="InterPro" id="IPR023753">
    <property type="entry name" value="FAD/NAD-binding_dom"/>
</dbReference>
<dbReference type="AlphaFoldDB" id="A0A5C3KGM6"/>